<accession>A0A8H6H8S9</accession>
<comment type="caution">
    <text evidence="1">The sequence shown here is derived from an EMBL/GenBank/DDBJ whole genome shotgun (WGS) entry which is preliminary data.</text>
</comment>
<proteinExistence type="predicted"/>
<evidence type="ECO:0000313" key="2">
    <source>
        <dbReference type="Proteomes" id="UP000521943"/>
    </source>
</evidence>
<name>A0A8H6H8S9_9AGAR</name>
<gene>
    <name evidence="1" type="ORF">DFP72DRAFT_1053983</name>
</gene>
<dbReference type="Proteomes" id="UP000521943">
    <property type="component" value="Unassembled WGS sequence"/>
</dbReference>
<sequence>MARSASRILLACPGSLRSVACYCSQDKVKQLDRLKESRQGPNAHNPDHLTPATAFQLPGLGIQKPNAHARVSELDLTFANQLLGCFRGNRIPDEGSHHIVLSPFCT</sequence>
<protein>
    <submittedName>
        <fullName evidence="1">Uncharacterized protein</fullName>
    </submittedName>
</protein>
<dbReference type="EMBL" id="JACGCI010000182">
    <property type="protein sequence ID" value="KAF6742498.1"/>
    <property type="molecule type" value="Genomic_DNA"/>
</dbReference>
<keyword evidence="2" id="KW-1185">Reference proteome</keyword>
<reference evidence="1 2" key="1">
    <citation type="submission" date="2020-07" db="EMBL/GenBank/DDBJ databases">
        <title>Comparative genomics of pyrophilous fungi reveals a link between fire events and developmental genes.</title>
        <authorList>
            <consortium name="DOE Joint Genome Institute"/>
            <person name="Steindorff A.S."/>
            <person name="Carver A."/>
            <person name="Calhoun S."/>
            <person name="Stillman K."/>
            <person name="Liu H."/>
            <person name="Lipzen A."/>
            <person name="Pangilinan J."/>
            <person name="Labutti K."/>
            <person name="Bruns T.D."/>
            <person name="Grigoriev I.V."/>
        </authorList>
    </citation>
    <scope>NUCLEOTIDE SEQUENCE [LARGE SCALE GENOMIC DNA]</scope>
    <source>
        <strain evidence="1 2">CBS 144469</strain>
    </source>
</reference>
<organism evidence="1 2">
    <name type="scientific">Ephemerocybe angulata</name>
    <dbReference type="NCBI Taxonomy" id="980116"/>
    <lineage>
        <taxon>Eukaryota</taxon>
        <taxon>Fungi</taxon>
        <taxon>Dikarya</taxon>
        <taxon>Basidiomycota</taxon>
        <taxon>Agaricomycotina</taxon>
        <taxon>Agaricomycetes</taxon>
        <taxon>Agaricomycetidae</taxon>
        <taxon>Agaricales</taxon>
        <taxon>Agaricineae</taxon>
        <taxon>Psathyrellaceae</taxon>
        <taxon>Ephemerocybe</taxon>
    </lineage>
</organism>
<evidence type="ECO:0000313" key="1">
    <source>
        <dbReference type="EMBL" id="KAF6742498.1"/>
    </source>
</evidence>
<dbReference type="AlphaFoldDB" id="A0A8H6H8S9"/>